<reference evidence="2" key="1">
    <citation type="submission" date="2023-08" db="EMBL/GenBank/DDBJ databases">
        <authorList>
            <person name="Alioto T."/>
            <person name="Alioto T."/>
            <person name="Gomez Garrido J."/>
        </authorList>
    </citation>
    <scope>NUCLEOTIDE SEQUENCE</scope>
</reference>
<protein>
    <recommendedName>
        <fullName evidence="1">DUF4817 domain-containing protein</fullName>
    </recommendedName>
</protein>
<evidence type="ECO:0000313" key="3">
    <source>
        <dbReference type="Proteomes" id="UP001162480"/>
    </source>
</evidence>
<name>A0AA36AGR6_OCTVU</name>
<gene>
    <name evidence="2" type="ORF">OCTVUL_1B008268</name>
</gene>
<dbReference type="InterPro" id="IPR032135">
    <property type="entry name" value="DUF4817"/>
</dbReference>
<dbReference type="AlphaFoldDB" id="A0AA36AGR6"/>
<dbReference type="Proteomes" id="UP001162480">
    <property type="component" value="Chromosome 1"/>
</dbReference>
<dbReference type="EMBL" id="OX597814">
    <property type="protein sequence ID" value="CAI9715848.1"/>
    <property type="molecule type" value="Genomic_DNA"/>
</dbReference>
<evidence type="ECO:0000313" key="2">
    <source>
        <dbReference type="EMBL" id="CAI9715848.1"/>
    </source>
</evidence>
<dbReference type="PANTHER" id="PTHR47326">
    <property type="entry name" value="TRANSPOSABLE ELEMENT TC3 TRANSPOSASE-LIKE PROTEIN"/>
    <property type="match status" value="1"/>
</dbReference>
<feature type="domain" description="DUF4817" evidence="1">
    <location>
        <begin position="5"/>
        <end position="51"/>
    </location>
</feature>
<sequence>MAFMKEKSQCVLWFHETKSPIPVLRNFRKDYSRNPPGAKSVKNWYNKFKDSSSVDDRKRTGRPRYSEGIVDVVRTAYKRILRKSTRRVSRELRVSQPTIFKILHKRLKLRAYKVHIVQTLKPNDLPKRAAFAEEILNRIDTNNGYL</sequence>
<keyword evidence="3" id="KW-1185">Reference proteome</keyword>
<dbReference type="Pfam" id="PF16087">
    <property type="entry name" value="DUF4817"/>
    <property type="match status" value="1"/>
</dbReference>
<organism evidence="2 3">
    <name type="scientific">Octopus vulgaris</name>
    <name type="common">Common octopus</name>
    <dbReference type="NCBI Taxonomy" id="6645"/>
    <lineage>
        <taxon>Eukaryota</taxon>
        <taxon>Metazoa</taxon>
        <taxon>Spiralia</taxon>
        <taxon>Lophotrochozoa</taxon>
        <taxon>Mollusca</taxon>
        <taxon>Cephalopoda</taxon>
        <taxon>Coleoidea</taxon>
        <taxon>Octopodiformes</taxon>
        <taxon>Octopoda</taxon>
        <taxon>Incirrata</taxon>
        <taxon>Octopodidae</taxon>
        <taxon>Octopus</taxon>
    </lineage>
</organism>
<evidence type="ECO:0000259" key="1">
    <source>
        <dbReference type="Pfam" id="PF16087"/>
    </source>
</evidence>
<accession>A0AA36AGR6</accession>
<dbReference type="PANTHER" id="PTHR47326:SF1">
    <property type="entry name" value="HTH PSQ-TYPE DOMAIN-CONTAINING PROTEIN"/>
    <property type="match status" value="1"/>
</dbReference>
<proteinExistence type="predicted"/>